<evidence type="ECO:0000313" key="3">
    <source>
        <dbReference type="Proteomes" id="UP001177023"/>
    </source>
</evidence>
<dbReference type="Gene3D" id="3.90.640.10">
    <property type="entry name" value="Actin, Chain A, domain 4"/>
    <property type="match status" value="1"/>
</dbReference>
<protein>
    <recommendedName>
        <fullName evidence="4">Actin</fullName>
    </recommendedName>
</protein>
<name>A0AA36G6N7_9BILA</name>
<dbReference type="AlphaFoldDB" id="A0AA36G6N7"/>
<organism evidence="2 3">
    <name type="scientific">Mesorhabditis spiculigera</name>
    <dbReference type="NCBI Taxonomy" id="96644"/>
    <lineage>
        <taxon>Eukaryota</taxon>
        <taxon>Metazoa</taxon>
        <taxon>Ecdysozoa</taxon>
        <taxon>Nematoda</taxon>
        <taxon>Chromadorea</taxon>
        <taxon>Rhabditida</taxon>
        <taxon>Rhabditina</taxon>
        <taxon>Rhabditomorpha</taxon>
        <taxon>Rhabditoidea</taxon>
        <taxon>Rhabditidae</taxon>
        <taxon>Mesorhabditinae</taxon>
        <taxon>Mesorhabditis</taxon>
    </lineage>
</organism>
<gene>
    <name evidence="2" type="ORF">MSPICULIGERA_LOCUS19694</name>
</gene>
<comment type="similarity">
    <text evidence="1">Belongs to the actin family.</text>
</comment>
<dbReference type="InterPro" id="IPR004000">
    <property type="entry name" value="Actin"/>
</dbReference>
<dbReference type="Proteomes" id="UP001177023">
    <property type="component" value="Unassembled WGS sequence"/>
</dbReference>
<dbReference type="EMBL" id="CATQJA010002663">
    <property type="protein sequence ID" value="CAJ0581537.1"/>
    <property type="molecule type" value="Genomic_DNA"/>
</dbReference>
<keyword evidence="3" id="KW-1185">Reference proteome</keyword>
<feature type="non-terminal residue" evidence="2">
    <location>
        <position position="1"/>
    </location>
</feature>
<dbReference type="SUPFAM" id="SSF53067">
    <property type="entry name" value="Actin-like ATPase domain"/>
    <property type="match status" value="2"/>
</dbReference>
<dbReference type="PANTHER" id="PTHR11937">
    <property type="entry name" value="ACTIN"/>
    <property type="match status" value="1"/>
</dbReference>
<dbReference type="InterPro" id="IPR043129">
    <property type="entry name" value="ATPase_NBD"/>
</dbReference>
<evidence type="ECO:0000256" key="1">
    <source>
        <dbReference type="RuleBase" id="RU000487"/>
    </source>
</evidence>
<dbReference type="SMART" id="SM00268">
    <property type="entry name" value="ACTIN"/>
    <property type="match status" value="1"/>
</dbReference>
<evidence type="ECO:0000313" key="2">
    <source>
        <dbReference type="EMBL" id="CAJ0581537.1"/>
    </source>
</evidence>
<dbReference type="FunFam" id="3.30.420.40:FF:000502">
    <property type="entry name" value="Actin-Related Proteins"/>
    <property type="match status" value="1"/>
</dbReference>
<evidence type="ECO:0008006" key="4">
    <source>
        <dbReference type="Google" id="ProtNLM"/>
    </source>
</evidence>
<dbReference type="Gene3D" id="3.30.420.40">
    <property type="match status" value="2"/>
</dbReference>
<dbReference type="PRINTS" id="PR00190">
    <property type="entry name" value="ACTIN"/>
</dbReference>
<reference evidence="2" key="1">
    <citation type="submission" date="2023-06" db="EMBL/GenBank/DDBJ databases">
        <authorList>
            <person name="Delattre M."/>
        </authorList>
    </citation>
    <scope>NUCLEOTIDE SEQUENCE</scope>
    <source>
        <strain evidence="2">AF72</strain>
    </source>
</reference>
<proteinExistence type="inferred from homology"/>
<accession>A0AA36G6N7</accession>
<dbReference type="Pfam" id="PF00022">
    <property type="entry name" value="Actin"/>
    <property type="match status" value="1"/>
</dbReference>
<comment type="caution">
    <text evidence="2">The sequence shown here is derived from an EMBL/GenBank/DDBJ whole genome shotgun (WGS) entry which is preliminary data.</text>
</comment>
<sequence>MYKRVMAGALEGDIFIGPKAKDNRGLLCLRYPMEHGIVTDWNDMEKVWQYIYSKEQFNVFPEEHPVLLTEAPLNPSKHREKAAEIFETFNAPALHIQMQAVLALYASGRTTGVIVDSGDGVTPIVPIYEGFVVHHGIERMDVAGRDVTRFRRMLLQKEGHNLHTSPEFGIVREIKEKSAMSPPTRSRKSRMRKCQLRDGSWMDMRKSRFRAPEVPFRPDIIGEEWPGVAVCIDNAIRKCDMDLRQTLYANIVLSGGSTMFQGFGTRLLAEMQKLAPTDTKVKFSAAQERIHSTWIGGYRFWLHWTPLGECG</sequence>